<dbReference type="KEGG" id="broo:brsh051_05430"/>
<sequence length="210" mass="22122">MSARMGLTTRLALARTLVWTGLQNEPKTLAERVRQLCSQRADLIVISQPDAIGDDLLIGYRAARQAADGRAILGIRADARLAARSTADLVVSDAGTRIAPGHPHGLVMAVAEGTQAARQALADARVDAVVLPAGAVTEAARLAPPADPGSKPWFAAVDSVSSGRTVVEAGARRLAFPLPGETGVRAYRQLLDAAWRDEMEQVSLAAFAKR</sequence>
<reference evidence="1" key="1">
    <citation type="journal article" date="2024" name="Int. J. Syst. Evol. Microbiol.">
        <title>Brooklawnia propionicigenes sp. nov., a facultatively anaerobic, propionate-producing bacterium isolated from a methanogenic reactor treating waste from cattle farms.</title>
        <authorList>
            <person name="Akita Y."/>
            <person name="Ueki A."/>
            <person name="Tonouchi A."/>
            <person name="Sugawara Y."/>
            <person name="Honma S."/>
            <person name="Kaku N."/>
            <person name="Ueki K."/>
        </authorList>
    </citation>
    <scope>NUCLEOTIDE SEQUENCE</scope>
    <source>
        <strain evidence="1">SH051</strain>
    </source>
</reference>
<evidence type="ECO:0000313" key="1">
    <source>
        <dbReference type="EMBL" id="BEH01262.1"/>
    </source>
</evidence>
<name>A0AAN0K623_9ACTN</name>
<protein>
    <submittedName>
        <fullName evidence="1">Uncharacterized protein</fullName>
    </submittedName>
</protein>
<dbReference type="EMBL" id="AP028056">
    <property type="protein sequence ID" value="BEH01262.1"/>
    <property type="molecule type" value="Genomic_DNA"/>
</dbReference>
<dbReference type="AlphaFoldDB" id="A0AAN0K623"/>
<organism evidence="1 2">
    <name type="scientific">Brooklawnia propionicigenes</name>
    <dbReference type="NCBI Taxonomy" id="3041175"/>
    <lineage>
        <taxon>Bacteria</taxon>
        <taxon>Bacillati</taxon>
        <taxon>Actinomycetota</taxon>
        <taxon>Actinomycetes</taxon>
        <taxon>Propionibacteriales</taxon>
        <taxon>Propionibacteriaceae</taxon>
        <taxon>Brooklawnia</taxon>
    </lineage>
</organism>
<keyword evidence="2" id="KW-1185">Reference proteome</keyword>
<proteinExistence type="predicted"/>
<dbReference type="RefSeq" id="WP_286267332.1">
    <property type="nucleotide sequence ID" value="NZ_AP028056.1"/>
</dbReference>
<gene>
    <name evidence="1" type="ORF">brsh051_05430</name>
</gene>
<dbReference type="Proteomes" id="UP001431656">
    <property type="component" value="Chromosome"/>
</dbReference>
<accession>A0AAN0K623</accession>
<evidence type="ECO:0000313" key="2">
    <source>
        <dbReference type="Proteomes" id="UP001431656"/>
    </source>
</evidence>